<evidence type="ECO:0000259" key="1">
    <source>
        <dbReference type="Pfam" id="PF09860"/>
    </source>
</evidence>
<dbReference type="AlphaFoldDB" id="A0A7X0DC07"/>
<dbReference type="EMBL" id="JACHEJ010000002">
    <property type="protein sequence ID" value="MBB6179327.1"/>
    <property type="molecule type" value="Genomic_DNA"/>
</dbReference>
<feature type="domain" description="DUF2087" evidence="1">
    <location>
        <begin position="92"/>
        <end position="162"/>
    </location>
</feature>
<evidence type="ECO:0000313" key="3">
    <source>
        <dbReference type="Proteomes" id="UP000535501"/>
    </source>
</evidence>
<dbReference type="InterPro" id="IPR018656">
    <property type="entry name" value="DUF2087"/>
</dbReference>
<organism evidence="2 3">
    <name type="scientific">Pseudorhizobium flavum</name>
    <dbReference type="NCBI Taxonomy" id="1335061"/>
    <lineage>
        <taxon>Bacteria</taxon>
        <taxon>Pseudomonadati</taxon>
        <taxon>Pseudomonadota</taxon>
        <taxon>Alphaproteobacteria</taxon>
        <taxon>Hyphomicrobiales</taxon>
        <taxon>Rhizobiaceae</taxon>
        <taxon>Rhizobium/Agrobacterium group</taxon>
        <taxon>Pseudorhizobium</taxon>
    </lineage>
</organism>
<protein>
    <recommendedName>
        <fullName evidence="1">DUF2087 domain-containing protein</fullName>
    </recommendedName>
</protein>
<keyword evidence="3" id="KW-1185">Reference proteome</keyword>
<reference evidence="2 3" key="1">
    <citation type="submission" date="2020-08" db="EMBL/GenBank/DDBJ databases">
        <title>Genomic Encyclopedia of Type Strains, Phase IV (KMG-IV): sequencing the most valuable type-strain genomes for metagenomic binning, comparative biology and taxonomic classification.</title>
        <authorList>
            <person name="Goeker M."/>
        </authorList>
    </citation>
    <scope>NUCLEOTIDE SEQUENCE [LARGE SCALE GENOMIC DNA]</scope>
    <source>
        <strain evidence="2 3">DSM 102134</strain>
    </source>
</reference>
<evidence type="ECO:0000313" key="2">
    <source>
        <dbReference type="EMBL" id="MBB6179327.1"/>
    </source>
</evidence>
<name>A0A7X0DC07_9HYPH</name>
<comment type="caution">
    <text evidence="2">The sequence shown here is derived from an EMBL/GenBank/DDBJ whole genome shotgun (WGS) entry which is preliminary data.</text>
</comment>
<accession>A0A7X0DC07</accession>
<dbReference type="RefSeq" id="WP_077547272.1">
    <property type="nucleotide sequence ID" value="NZ_JACHEJ010000002.1"/>
</dbReference>
<proteinExistence type="predicted"/>
<dbReference type="Pfam" id="PF09860">
    <property type="entry name" value="DUF2087"/>
    <property type="match status" value="1"/>
</dbReference>
<gene>
    <name evidence="2" type="ORF">HNQ75_001281</name>
</gene>
<sequence length="186" mass="21740">MTRTIFPMEVADISAFARSLREQIGKLDHKPSHVEMLNLLSRAGGYRNYQHFRATIMTADTLDEWRLEADRTPVADEARVKKTIRVFDAEGRLVRWPGKRAQQELCLWFLWSKIPADRLFSERQISEYLDRLHLFGDPALLRRDLVDLGLMRRNRDGSDYRRVEKGPPPELALLLRLLGQDRRKAA</sequence>
<dbReference type="Proteomes" id="UP000535501">
    <property type="component" value="Unassembled WGS sequence"/>
</dbReference>